<evidence type="ECO:0000256" key="3">
    <source>
        <dbReference type="ARBA" id="ARBA00023145"/>
    </source>
</evidence>
<dbReference type="PANTHER" id="PTHR34218:SF4">
    <property type="entry name" value="ACYL-HOMOSERINE LACTONE ACYLASE QUIP"/>
    <property type="match status" value="1"/>
</dbReference>
<accession>A0ABS5ES51</accession>
<dbReference type="InterPro" id="IPR029055">
    <property type="entry name" value="Ntn_hydrolases_N"/>
</dbReference>
<reference evidence="5" key="1">
    <citation type="journal article" date="2021" name="Syst. Appl. Microbiol.">
        <title>Roseomonas hellenica sp. nov., isolated from roots of wild-growing Alkanna tinctoria.</title>
        <authorList>
            <person name="Rat A."/>
            <person name="Naranjo H.D."/>
            <person name="Lebbe L."/>
            <person name="Cnockaert M."/>
            <person name="Krigas N."/>
            <person name="Grigoriadou K."/>
            <person name="Maloupa E."/>
            <person name="Willems A."/>
        </authorList>
    </citation>
    <scope>NUCLEOTIDE SEQUENCE [LARGE SCALE GENOMIC DNA]</scope>
    <source>
        <strain evidence="5">LMG 31523</strain>
    </source>
</reference>
<dbReference type="Gene3D" id="1.10.439.10">
    <property type="entry name" value="Penicillin Amidohydrolase, domain 1"/>
    <property type="match status" value="1"/>
</dbReference>
<dbReference type="InterPro" id="IPR014395">
    <property type="entry name" value="Pen/GL7ACA/AHL_acylase"/>
</dbReference>
<dbReference type="PANTHER" id="PTHR34218">
    <property type="entry name" value="PEPTIDASE S45 PENICILLIN AMIDASE"/>
    <property type="match status" value="1"/>
</dbReference>
<name>A0ABS5ES51_9PROT</name>
<dbReference type="InterPro" id="IPR043147">
    <property type="entry name" value="Penicillin_amidase_A-knob"/>
</dbReference>
<keyword evidence="3" id="KW-0865">Zymogen</keyword>
<evidence type="ECO:0000256" key="2">
    <source>
        <dbReference type="ARBA" id="ARBA00022801"/>
    </source>
</evidence>
<proteinExistence type="inferred from homology"/>
<evidence type="ECO:0000313" key="4">
    <source>
        <dbReference type="EMBL" id="MBR0663125.1"/>
    </source>
</evidence>
<dbReference type="Pfam" id="PF01804">
    <property type="entry name" value="Penicil_amidase"/>
    <property type="match status" value="1"/>
</dbReference>
<dbReference type="Gene3D" id="3.60.20.10">
    <property type="entry name" value="Glutamine Phosphoribosylpyrophosphate, subunit 1, domain 1"/>
    <property type="match status" value="1"/>
</dbReference>
<dbReference type="InterPro" id="IPR002692">
    <property type="entry name" value="S45"/>
</dbReference>
<dbReference type="SUPFAM" id="SSF56235">
    <property type="entry name" value="N-terminal nucleophile aminohydrolases (Ntn hydrolases)"/>
    <property type="match status" value="1"/>
</dbReference>
<organism evidence="4 5">
    <name type="scientific">Plastoroseomonas hellenica</name>
    <dbReference type="NCBI Taxonomy" id="2687306"/>
    <lineage>
        <taxon>Bacteria</taxon>
        <taxon>Pseudomonadati</taxon>
        <taxon>Pseudomonadota</taxon>
        <taxon>Alphaproteobacteria</taxon>
        <taxon>Acetobacterales</taxon>
        <taxon>Acetobacteraceae</taxon>
        <taxon>Plastoroseomonas</taxon>
    </lineage>
</organism>
<comment type="similarity">
    <text evidence="1">Belongs to the peptidase S45 family.</text>
</comment>
<dbReference type="Proteomes" id="UP001196870">
    <property type="component" value="Unassembled WGS sequence"/>
</dbReference>
<keyword evidence="2" id="KW-0378">Hydrolase</keyword>
<dbReference type="Gene3D" id="1.10.1400.10">
    <property type="match status" value="1"/>
</dbReference>
<evidence type="ECO:0000313" key="5">
    <source>
        <dbReference type="Proteomes" id="UP001196870"/>
    </source>
</evidence>
<gene>
    <name evidence="4" type="ORF">GXW71_02035</name>
</gene>
<dbReference type="InterPro" id="IPR043146">
    <property type="entry name" value="Penicillin_amidase_N_B-knob"/>
</dbReference>
<comment type="caution">
    <text evidence="4">The sequence shown here is derived from an EMBL/GenBank/DDBJ whole genome shotgun (WGS) entry which is preliminary data.</text>
</comment>
<dbReference type="Gene3D" id="2.30.120.10">
    <property type="match status" value="1"/>
</dbReference>
<keyword evidence="5" id="KW-1185">Reference proteome</keyword>
<dbReference type="RefSeq" id="WP_211850721.1">
    <property type="nucleotide sequence ID" value="NZ_JAAGBB010000002.1"/>
</dbReference>
<dbReference type="InterPro" id="IPR023343">
    <property type="entry name" value="Penicillin_amidase_dom1"/>
</dbReference>
<dbReference type="EMBL" id="JAAGBB010000002">
    <property type="protein sequence ID" value="MBR0663125.1"/>
    <property type="molecule type" value="Genomic_DNA"/>
</dbReference>
<protein>
    <submittedName>
        <fullName evidence="4">Penicillin acylase family protein</fullName>
    </submittedName>
</protein>
<dbReference type="CDD" id="cd03747">
    <property type="entry name" value="Ntn_PGA_like"/>
    <property type="match status" value="1"/>
</dbReference>
<evidence type="ECO:0000256" key="1">
    <source>
        <dbReference type="ARBA" id="ARBA00006586"/>
    </source>
</evidence>
<sequence length="781" mass="82888">MRTLFSWLARGILALALLFVLAIGGALALVWWTLPPDRAEARIPALNRPVAIAFDMHGIPTIRAANEADAWRAVGWLHARDRLFQMEMMRRGAAGRLSEIAGSATLRVDRFSRLLGLAQRAEADLASLPPETRAALDAYAEGVNAWIGEHGRFSAPEFIALGAPEPWRAADSLLWGKVMGLWLSGDWRTEFDRMRLAARLPPERLAELWPSDGSPGRPDLPERQALAPAGTAALDRLAGLVPRFGEDAPLPATASNAWTVTAAHSTTGTPLLASDPHLGFGAPILWYLVRIELPGGRVLAGATAPGVPFVVIGRSSDLAWGFTTTTSDTQDLALEREVPGGYAAPGGPRPFATRTETIAVRGAAPVTLTVRETIHGPVLNDLDTPQPGAPPAPLIALAMANLAPRDTAAAGLHALNRAATLAEARAAAALITSPPQNLLVATRQGDIAMYLTGRTPVRRSGDGTGPFEGWNPAQGWSGFVPFDAMPHVENPASGWIANANSRPAPPGHPVFLGHAFPGDWRFRRIGELLAERDRHGPADFAAMQVDTLSVLARDLIPHIAALPRPAGAAGAAHDLLLAWDGRMGADLPQPLIFNAFLREFGRAVMARAGLPENAHIPSHEFLAQVLDGRLAHWCGGRGCGPLGTEALTRAVSGLAATYGADPASWRWGMAHAARFEHPLLRFIPALAALTRLEAPTAGDGETLLRAGFRTDQGDFRAIHGAGLRAVFDLSDPDDTLAVIATGQSGHPMSRHWGDLLPAWRDGLVLRLDGLGSGGAAAALRP</sequence>
<dbReference type="PIRSF" id="PIRSF001227">
    <property type="entry name" value="Pen_acylase"/>
    <property type="match status" value="1"/>
</dbReference>